<organism evidence="3 4">
    <name type="scientific">Eumeta variegata</name>
    <name type="common">Bagworm moth</name>
    <name type="synonym">Eumeta japonica</name>
    <dbReference type="NCBI Taxonomy" id="151549"/>
    <lineage>
        <taxon>Eukaryota</taxon>
        <taxon>Metazoa</taxon>
        <taxon>Ecdysozoa</taxon>
        <taxon>Arthropoda</taxon>
        <taxon>Hexapoda</taxon>
        <taxon>Insecta</taxon>
        <taxon>Pterygota</taxon>
        <taxon>Neoptera</taxon>
        <taxon>Endopterygota</taxon>
        <taxon>Lepidoptera</taxon>
        <taxon>Glossata</taxon>
        <taxon>Ditrysia</taxon>
        <taxon>Tineoidea</taxon>
        <taxon>Psychidae</taxon>
        <taxon>Oiketicinae</taxon>
        <taxon>Eumeta</taxon>
    </lineage>
</organism>
<dbReference type="EMBL" id="BGZK01000833">
    <property type="protein sequence ID" value="GBP62171.1"/>
    <property type="molecule type" value="Genomic_DNA"/>
</dbReference>
<keyword evidence="2" id="KW-0812">Transmembrane</keyword>
<evidence type="ECO:0000256" key="2">
    <source>
        <dbReference type="SAM" id="Phobius"/>
    </source>
</evidence>
<evidence type="ECO:0000313" key="3">
    <source>
        <dbReference type="EMBL" id="GBP62171.1"/>
    </source>
</evidence>
<keyword evidence="2" id="KW-1133">Transmembrane helix</keyword>
<evidence type="ECO:0000256" key="1">
    <source>
        <dbReference type="SAM" id="MobiDB-lite"/>
    </source>
</evidence>
<dbReference type="AlphaFoldDB" id="A0A4C1XE24"/>
<keyword evidence="4" id="KW-1185">Reference proteome</keyword>
<reference evidence="3 4" key="1">
    <citation type="journal article" date="2019" name="Commun. Biol.">
        <title>The bagworm genome reveals a unique fibroin gene that provides high tensile strength.</title>
        <authorList>
            <person name="Kono N."/>
            <person name="Nakamura H."/>
            <person name="Ohtoshi R."/>
            <person name="Tomita M."/>
            <person name="Numata K."/>
            <person name="Arakawa K."/>
        </authorList>
    </citation>
    <scope>NUCLEOTIDE SEQUENCE [LARGE SCALE GENOMIC DNA]</scope>
</reference>
<dbReference type="Proteomes" id="UP000299102">
    <property type="component" value="Unassembled WGS sequence"/>
</dbReference>
<proteinExistence type="predicted"/>
<sequence length="139" mass="15950">MFKRDSTSISIRNQNRDQDRDQDQETKWDRFIIKNISGITFVFSARIWVFMVRIRERVEIGIVVNSFTDYFLKISWPGNKTFKPSFNINLLRKSGTNDTPVRRSLGEVDHPYRLGSPALLSTFAIMPGSAQSNAPCTCA</sequence>
<protein>
    <submittedName>
        <fullName evidence="3">Uncharacterized protein</fullName>
    </submittedName>
</protein>
<gene>
    <name evidence="3" type="ORF">EVAR_40622_1</name>
</gene>
<name>A0A4C1XE24_EUMVA</name>
<feature type="transmembrane region" description="Helical" evidence="2">
    <location>
        <begin position="31"/>
        <end position="49"/>
    </location>
</feature>
<accession>A0A4C1XE24</accession>
<comment type="caution">
    <text evidence="3">The sequence shown here is derived from an EMBL/GenBank/DDBJ whole genome shotgun (WGS) entry which is preliminary data.</text>
</comment>
<feature type="region of interest" description="Disordered" evidence="1">
    <location>
        <begin position="1"/>
        <end position="22"/>
    </location>
</feature>
<evidence type="ECO:0000313" key="4">
    <source>
        <dbReference type="Proteomes" id="UP000299102"/>
    </source>
</evidence>
<keyword evidence="2" id="KW-0472">Membrane</keyword>